<evidence type="ECO:0000256" key="1">
    <source>
        <dbReference type="ARBA" id="ARBA00004141"/>
    </source>
</evidence>
<feature type="transmembrane region" description="Helical" evidence="7">
    <location>
        <begin position="136"/>
        <end position="161"/>
    </location>
</feature>
<dbReference type="PANTHER" id="PTHR11403:SF6">
    <property type="entry name" value="NITRIC OXIDE REDUCTASE SUBUNIT E"/>
    <property type="match status" value="1"/>
</dbReference>
<comment type="caution">
    <text evidence="9">The sequence shown here is derived from an EMBL/GenBank/DDBJ whole genome shotgun (WGS) entry which is preliminary data.</text>
</comment>
<evidence type="ECO:0000256" key="5">
    <source>
        <dbReference type="ARBA" id="ARBA00023136"/>
    </source>
</evidence>
<gene>
    <name evidence="9" type="primary">ctaE</name>
    <name evidence="9" type="ORF">Hsar01_00050</name>
</gene>
<protein>
    <submittedName>
        <fullName evidence="9">Cytochrome c oxidase subunit 3</fullName>
    </submittedName>
</protein>
<keyword evidence="10" id="KW-1185">Reference proteome</keyword>
<evidence type="ECO:0000256" key="7">
    <source>
        <dbReference type="SAM" id="Phobius"/>
    </source>
</evidence>
<dbReference type="Gene3D" id="1.20.120.80">
    <property type="entry name" value="Cytochrome c oxidase, subunit III, four-helix bundle"/>
    <property type="match status" value="1"/>
</dbReference>
<feature type="transmembrane region" description="Helical" evidence="7">
    <location>
        <begin position="88"/>
        <end position="105"/>
    </location>
</feature>
<name>A0ABP9UJF8_9BACT</name>
<accession>A0ABP9UJF8</accession>
<keyword evidence="5 7" id="KW-0472">Membrane</keyword>
<evidence type="ECO:0000313" key="10">
    <source>
        <dbReference type="Proteomes" id="UP001476282"/>
    </source>
</evidence>
<evidence type="ECO:0000256" key="6">
    <source>
        <dbReference type="RuleBase" id="RU003376"/>
    </source>
</evidence>
<comment type="subcellular location">
    <subcellularLocation>
        <location evidence="6">Cell membrane</location>
        <topology evidence="6">Multi-pass membrane protein</topology>
    </subcellularLocation>
    <subcellularLocation>
        <location evidence="1">Membrane</location>
        <topology evidence="1">Multi-pass membrane protein</topology>
    </subcellularLocation>
</comment>
<evidence type="ECO:0000313" key="9">
    <source>
        <dbReference type="EMBL" id="GAA5480846.1"/>
    </source>
</evidence>
<feature type="domain" description="Heme-copper oxidase subunit III family profile" evidence="8">
    <location>
        <begin position="18"/>
        <end position="201"/>
    </location>
</feature>
<feature type="transmembrane region" description="Helical" evidence="7">
    <location>
        <begin position="62"/>
        <end position="82"/>
    </location>
</feature>
<dbReference type="RefSeq" id="WP_353565004.1">
    <property type="nucleotide sequence ID" value="NZ_BAABRI010000001.1"/>
</dbReference>
<dbReference type="InterPro" id="IPR024791">
    <property type="entry name" value="Cyt_c/ubiquinol_Oxase_su3"/>
</dbReference>
<reference evidence="9 10" key="1">
    <citation type="submission" date="2024-02" db="EMBL/GenBank/DDBJ databases">
        <title>Haloferula sargassicola NBRC 104335.</title>
        <authorList>
            <person name="Ichikawa N."/>
            <person name="Katano-Makiyama Y."/>
            <person name="Hidaka K."/>
        </authorList>
    </citation>
    <scope>NUCLEOTIDE SEQUENCE [LARGE SCALE GENOMIC DNA]</scope>
    <source>
        <strain evidence="9 10">NBRC 104335</strain>
    </source>
</reference>
<keyword evidence="4 7" id="KW-1133">Transmembrane helix</keyword>
<evidence type="ECO:0000259" key="8">
    <source>
        <dbReference type="PROSITE" id="PS50253"/>
    </source>
</evidence>
<dbReference type="SUPFAM" id="SSF81452">
    <property type="entry name" value="Cytochrome c oxidase subunit III-like"/>
    <property type="match status" value="1"/>
</dbReference>
<comment type="similarity">
    <text evidence="2 6">Belongs to the cytochrome c oxidase subunit 3 family.</text>
</comment>
<dbReference type="Proteomes" id="UP001476282">
    <property type="component" value="Unassembled WGS sequence"/>
</dbReference>
<dbReference type="PANTHER" id="PTHR11403">
    <property type="entry name" value="CYTOCHROME C OXIDASE SUBUNIT III"/>
    <property type="match status" value="1"/>
</dbReference>
<proteinExistence type="inferred from homology"/>
<keyword evidence="3 6" id="KW-0812">Transmembrane</keyword>
<dbReference type="EMBL" id="BAABRI010000001">
    <property type="protein sequence ID" value="GAA5480846.1"/>
    <property type="molecule type" value="Genomic_DNA"/>
</dbReference>
<evidence type="ECO:0000256" key="2">
    <source>
        <dbReference type="ARBA" id="ARBA00010581"/>
    </source>
</evidence>
<dbReference type="Pfam" id="PF00510">
    <property type="entry name" value="COX3"/>
    <property type="match status" value="1"/>
</dbReference>
<sequence>MSSDTAKRHAYESETHYFGMWTFLASEVLFFGGLFLAYGIYRSHYPDAFAEASGHLKMGLGALNTFILLGSSLTMALAVGAARESGKVRPWLAATIVLGIVFLGIKFTEWGLEAHENLVPNASFEFDGPHAPQARLFFVLYFAMTGLHALHMTAGIVFLSWLWFRTPHRDDLSHPVEITGLYWHFVDIIWVFLFPLLYLVS</sequence>
<dbReference type="InterPro" id="IPR013833">
    <property type="entry name" value="Cyt_c_oxidase_su3_a-hlx"/>
</dbReference>
<feature type="transmembrane region" description="Helical" evidence="7">
    <location>
        <begin position="20"/>
        <end position="41"/>
    </location>
</feature>
<organism evidence="9 10">
    <name type="scientific">Haloferula sargassicola</name>
    <dbReference type="NCBI Taxonomy" id="490096"/>
    <lineage>
        <taxon>Bacteria</taxon>
        <taxon>Pseudomonadati</taxon>
        <taxon>Verrucomicrobiota</taxon>
        <taxon>Verrucomicrobiia</taxon>
        <taxon>Verrucomicrobiales</taxon>
        <taxon>Verrucomicrobiaceae</taxon>
        <taxon>Haloferula</taxon>
    </lineage>
</organism>
<dbReference type="InterPro" id="IPR035973">
    <property type="entry name" value="Cyt_c_oxidase_su3-like_sf"/>
</dbReference>
<evidence type="ECO:0000256" key="4">
    <source>
        <dbReference type="ARBA" id="ARBA00022989"/>
    </source>
</evidence>
<dbReference type="PROSITE" id="PS50253">
    <property type="entry name" value="COX3"/>
    <property type="match status" value="1"/>
</dbReference>
<dbReference type="InterPro" id="IPR000298">
    <property type="entry name" value="Cyt_c_oxidase-like_su3"/>
</dbReference>
<feature type="transmembrane region" description="Helical" evidence="7">
    <location>
        <begin position="181"/>
        <end position="200"/>
    </location>
</feature>
<evidence type="ECO:0000256" key="3">
    <source>
        <dbReference type="ARBA" id="ARBA00022692"/>
    </source>
</evidence>